<dbReference type="SUPFAM" id="SSF53098">
    <property type="entry name" value="Ribonuclease H-like"/>
    <property type="match status" value="1"/>
</dbReference>
<proteinExistence type="predicted"/>
<gene>
    <name evidence="1" type="ORF">F3Y22_tig00117048pilonHSYRG00794</name>
</gene>
<sequence length="151" mass="17778">MRCTAHILNLVVKDELKDVDASIVRVYVVVKYVRSSPARLHKFKACVEEGNISFKSHVCLDIETRWNSTYPMLKSALVFRKPFKNMKTKYLPYTKELRKVSGAPDDEDWDKVIYFLHFLEIFYETTLSFSGSRHKLRYVEWIVCRSSDLSD</sequence>
<reference evidence="1" key="1">
    <citation type="submission" date="2019-09" db="EMBL/GenBank/DDBJ databases">
        <title>Draft genome information of white flower Hibiscus syriacus.</title>
        <authorList>
            <person name="Kim Y.-M."/>
        </authorList>
    </citation>
    <scope>NUCLEOTIDE SEQUENCE [LARGE SCALE GENOMIC DNA]</scope>
    <source>
        <strain evidence="1">YM2019G1</strain>
    </source>
</reference>
<evidence type="ECO:0000313" key="2">
    <source>
        <dbReference type="Proteomes" id="UP000436088"/>
    </source>
</evidence>
<dbReference type="EMBL" id="VEPZ02001787">
    <property type="protein sequence ID" value="KAE8654566.1"/>
    <property type="molecule type" value="Genomic_DNA"/>
</dbReference>
<dbReference type="InterPro" id="IPR052035">
    <property type="entry name" value="ZnF_BED_domain_contain"/>
</dbReference>
<name>A0A6A2WY19_HIBSY</name>
<organism evidence="1 2">
    <name type="scientific">Hibiscus syriacus</name>
    <name type="common">Rose of Sharon</name>
    <dbReference type="NCBI Taxonomy" id="106335"/>
    <lineage>
        <taxon>Eukaryota</taxon>
        <taxon>Viridiplantae</taxon>
        <taxon>Streptophyta</taxon>
        <taxon>Embryophyta</taxon>
        <taxon>Tracheophyta</taxon>
        <taxon>Spermatophyta</taxon>
        <taxon>Magnoliopsida</taxon>
        <taxon>eudicotyledons</taxon>
        <taxon>Gunneridae</taxon>
        <taxon>Pentapetalae</taxon>
        <taxon>rosids</taxon>
        <taxon>malvids</taxon>
        <taxon>Malvales</taxon>
        <taxon>Malvaceae</taxon>
        <taxon>Malvoideae</taxon>
        <taxon>Hibiscus</taxon>
    </lineage>
</organism>
<dbReference type="PANTHER" id="PTHR46481">
    <property type="entry name" value="ZINC FINGER BED DOMAIN-CONTAINING PROTEIN 4"/>
    <property type="match status" value="1"/>
</dbReference>
<dbReference type="InterPro" id="IPR012337">
    <property type="entry name" value="RNaseH-like_sf"/>
</dbReference>
<dbReference type="Proteomes" id="UP000436088">
    <property type="component" value="Unassembled WGS sequence"/>
</dbReference>
<protein>
    <recommendedName>
        <fullName evidence="3">hAT-like transposase RNase-H fold domain-containing protein</fullName>
    </recommendedName>
</protein>
<evidence type="ECO:0008006" key="3">
    <source>
        <dbReference type="Google" id="ProtNLM"/>
    </source>
</evidence>
<dbReference type="AlphaFoldDB" id="A0A6A2WY19"/>
<keyword evidence="2" id="KW-1185">Reference proteome</keyword>
<accession>A0A6A2WY19</accession>
<evidence type="ECO:0000313" key="1">
    <source>
        <dbReference type="EMBL" id="KAE8654566.1"/>
    </source>
</evidence>
<comment type="caution">
    <text evidence="1">The sequence shown here is derived from an EMBL/GenBank/DDBJ whole genome shotgun (WGS) entry which is preliminary data.</text>
</comment>
<dbReference type="PANTHER" id="PTHR46481:SF2">
    <property type="entry name" value="BED-TYPE DOMAIN-CONTAINING PROTEIN"/>
    <property type="match status" value="1"/>
</dbReference>